<dbReference type="EMBL" id="JAACJL010000030">
    <property type="protein sequence ID" value="KAF4617664.1"/>
    <property type="molecule type" value="Genomic_DNA"/>
</dbReference>
<dbReference type="Proteomes" id="UP000521872">
    <property type="component" value="Unassembled WGS sequence"/>
</dbReference>
<proteinExistence type="predicted"/>
<evidence type="ECO:0000313" key="2">
    <source>
        <dbReference type="Proteomes" id="UP000521872"/>
    </source>
</evidence>
<organism evidence="1 2">
    <name type="scientific">Agrocybe pediades</name>
    <dbReference type="NCBI Taxonomy" id="84607"/>
    <lineage>
        <taxon>Eukaryota</taxon>
        <taxon>Fungi</taxon>
        <taxon>Dikarya</taxon>
        <taxon>Basidiomycota</taxon>
        <taxon>Agaricomycotina</taxon>
        <taxon>Agaricomycetes</taxon>
        <taxon>Agaricomycetidae</taxon>
        <taxon>Agaricales</taxon>
        <taxon>Agaricineae</taxon>
        <taxon>Strophariaceae</taxon>
        <taxon>Agrocybe</taxon>
    </lineage>
</organism>
<name>A0A8H4QVJ7_9AGAR</name>
<reference evidence="1 2" key="1">
    <citation type="submission" date="2019-12" db="EMBL/GenBank/DDBJ databases">
        <authorList>
            <person name="Floudas D."/>
            <person name="Bentzer J."/>
            <person name="Ahren D."/>
            <person name="Johansson T."/>
            <person name="Persson P."/>
            <person name="Tunlid A."/>
        </authorList>
    </citation>
    <scope>NUCLEOTIDE SEQUENCE [LARGE SCALE GENOMIC DNA]</scope>
    <source>
        <strain evidence="1 2">CBS 102.39</strain>
    </source>
</reference>
<sequence>MHSSFFHTSAIDRVPPEIWLHIFSLTLGSIIRQNREDYDSQKSASFLLMRVSKYWKELIVRQRSWWSRLGIKVTEPESSILALLKFSEPMSVDIFGGSASLENWKLFSANSRRVKSIDVDISDTQGLDIFFKGPILALKSVRIANSGPDVFSVPDFLLSVSATELRCLVLKEVTMSPDFTIIHSFPGRLNLAHLSIDLRARDLFGCEDAPQWLDLLQYLPNLEHLRLSLGICPSKTEDSEEYRRPAPVSLPNLKEFQISCDVADAGDFIGNIVLPASCLLQIHLFQKSECVCLDGLRRGLVHHFQGRSSLWDTPVQDPGEKSLTQAGGVGPVCRIEAKGDVREVVRITFHGPSVLGVPLHRTYFDLRYEVDHTHFVEELIEPPAEDLFSIMKEATAHLVHENMAVELDMHSPLSLDGESACMQLLNSFTNVTTLIARCEPGVQLVSDYTYLELICPQEWGNFELPPDQPLMFPRLEVLILCLGATENERTCSDREMAEEYVDYRDERGVPIQRIFSAIAQDDKAVYLLLSDEQEEEEDMQPVYILEERAEIHCAKC</sequence>
<protein>
    <recommendedName>
        <fullName evidence="3">F-box domain-containing protein</fullName>
    </recommendedName>
</protein>
<accession>A0A8H4QVJ7</accession>
<evidence type="ECO:0000313" key="1">
    <source>
        <dbReference type="EMBL" id="KAF4617664.1"/>
    </source>
</evidence>
<gene>
    <name evidence="1" type="ORF">D9613_005873</name>
</gene>
<keyword evidence="2" id="KW-1185">Reference proteome</keyword>
<comment type="caution">
    <text evidence="1">The sequence shown here is derived from an EMBL/GenBank/DDBJ whole genome shotgun (WGS) entry which is preliminary data.</text>
</comment>
<evidence type="ECO:0008006" key="3">
    <source>
        <dbReference type="Google" id="ProtNLM"/>
    </source>
</evidence>
<dbReference type="AlphaFoldDB" id="A0A8H4QVJ7"/>